<keyword evidence="9" id="KW-1185">Reference proteome</keyword>
<evidence type="ECO:0000256" key="2">
    <source>
        <dbReference type="ARBA" id="ARBA00022603"/>
    </source>
</evidence>
<dbReference type="Gene3D" id="3.40.50.150">
    <property type="entry name" value="Vaccinia Virus protein VP39"/>
    <property type="match status" value="1"/>
</dbReference>
<evidence type="ECO:0000256" key="3">
    <source>
        <dbReference type="ARBA" id="ARBA00022679"/>
    </source>
</evidence>
<gene>
    <name evidence="8" type="ORF">ACFFGY_16445</name>
</gene>
<dbReference type="Pfam" id="PF22458">
    <property type="entry name" value="RsmF-B_ferredox"/>
    <property type="match status" value="1"/>
</dbReference>
<dbReference type="PROSITE" id="PS51686">
    <property type="entry name" value="SAM_MT_RSMB_NOP"/>
    <property type="match status" value="1"/>
</dbReference>
<evidence type="ECO:0000313" key="9">
    <source>
        <dbReference type="Proteomes" id="UP001589865"/>
    </source>
</evidence>
<keyword evidence="5 6" id="KW-0694">RNA-binding</keyword>
<evidence type="ECO:0000313" key="8">
    <source>
        <dbReference type="EMBL" id="MFC0409843.1"/>
    </source>
</evidence>
<evidence type="ECO:0000256" key="1">
    <source>
        <dbReference type="ARBA" id="ARBA00007494"/>
    </source>
</evidence>
<dbReference type="SUPFAM" id="SSF53335">
    <property type="entry name" value="S-adenosyl-L-methionine-dependent methyltransferases"/>
    <property type="match status" value="1"/>
</dbReference>
<name>A0ABV6JZ88_9PROT</name>
<evidence type="ECO:0000259" key="7">
    <source>
        <dbReference type="PROSITE" id="PS51686"/>
    </source>
</evidence>
<dbReference type="InterPro" id="IPR049560">
    <property type="entry name" value="MeTrfase_RsmB-F_NOP2_cat"/>
</dbReference>
<feature type="domain" description="SAM-dependent MTase RsmB/NOP-type" evidence="7">
    <location>
        <begin position="155"/>
        <end position="439"/>
    </location>
</feature>
<reference evidence="8 9" key="1">
    <citation type="submission" date="2024-09" db="EMBL/GenBank/DDBJ databases">
        <authorList>
            <person name="Sun Q."/>
            <person name="Mori K."/>
        </authorList>
    </citation>
    <scope>NUCLEOTIDE SEQUENCE [LARGE SCALE GENOMIC DNA]</scope>
    <source>
        <strain evidence="8 9">TBRC 5777</strain>
    </source>
</reference>
<dbReference type="EMBL" id="JBHLUN010000011">
    <property type="protein sequence ID" value="MFC0409843.1"/>
    <property type="molecule type" value="Genomic_DNA"/>
</dbReference>
<dbReference type="PANTHER" id="PTHR22807">
    <property type="entry name" value="NOP2 YEAST -RELATED NOL1/NOP2/FMU SUN DOMAIN-CONTAINING"/>
    <property type="match status" value="1"/>
</dbReference>
<feature type="active site" description="Nucleophile" evidence="6">
    <location>
        <position position="368"/>
    </location>
</feature>
<dbReference type="CDD" id="cd02440">
    <property type="entry name" value="AdoMet_MTases"/>
    <property type="match status" value="1"/>
</dbReference>
<dbReference type="InterPro" id="IPR001678">
    <property type="entry name" value="MeTrfase_RsmB-F_NOP2_dom"/>
</dbReference>
<organism evidence="8 9">
    <name type="scientific">Roseomonas elaeocarpi</name>
    <dbReference type="NCBI Taxonomy" id="907779"/>
    <lineage>
        <taxon>Bacteria</taxon>
        <taxon>Pseudomonadati</taxon>
        <taxon>Pseudomonadota</taxon>
        <taxon>Alphaproteobacteria</taxon>
        <taxon>Acetobacterales</taxon>
        <taxon>Roseomonadaceae</taxon>
        <taxon>Roseomonas</taxon>
    </lineage>
</organism>
<dbReference type="InterPro" id="IPR018314">
    <property type="entry name" value="RsmB/NOL1/NOP2-like_CS"/>
</dbReference>
<dbReference type="GO" id="GO:0032259">
    <property type="term" value="P:methylation"/>
    <property type="evidence" value="ECO:0007669"/>
    <property type="project" value="UniProtKB-KW"/>
</dbReference>
<sequence>MTPAARLAATVALLSAMEDQPRRPADAVANEFFRARRYIGSSDRRAVSERAWAVVRERLRLDWRLRKLGAEPTARLLVAAQMVLMGGGSLQGVVAAFSEQGPYAEAPLDAEERRVLAALRPPLVRAEMPENLRLNLPDWVMPGFQARFGDALPAAAEAMAEAAPLDLRANLLKTTRDGALAALAAEGIPATPTPFSPWGLRIADRRPILASKAFRDGLVEIQDEGSQLIALLADARPGMRVADYCAGAAGKTLAMAASMNNRGRITACDVSAPRLTGAAQRLRRAGVDNAETHLLEAGDRWAKRRAAQFDRVLVDAPCTGTGTWRRNPDARIRTGEFDLNELVTKQRAILDRAASLVRPGGKLVYATCSVLPEEDEAQVQNLLERRPEFRVVPLQEAWKQSLAALGSVVDTAPGEGDFMALAPHSHGTDGFFCAVLERTEVAVPRSDTTTRASSDPAVT</sequence>
<evidence type="ECO:0000256" key="5">
    <source>
        <dbReference type="ARBA" id="ARBA00022884"/>
    </source>
</evidence>
<dbReference type="GO" id="GO:0008168">
    <property type="term" value="F:methyltransferase activity"/>
    <property type="evidence" value="ECO:0007669"/>
    <property type="project" value="UniProtKB-KW"/>
</dbReference>
<dbReference type="InterPro" id="IPR054728">
    <property type="entry name" value="RsmB-like_ferredoxin"/>
</dbReference>
<dbReference type="Proteomes" id="UP001589865">
    <property type="component" value="Unassembled WGS sequence"/>
</dbReference>
<protein>
    <submittedName>
        <fullName evidence="8">RsmB/NOP family class I SAM-dependent RNA methyltransferase</fullName>
        <ecNumber evidence="8">2.1.1.-</ecNumber>
    </submittedName>
</protein>
<feature type="binding site" evidence="6">
    <location>
        <position position="269"/>
    </location>
    <ligand>
        <name>S-adenosyl-L-methionine</name>
        <dbReference type="ChEBI" id="CHEBI:59789"/>
    </ligand>
</feature>
<keyword evidence="4 6" id="KW-0949">S-adenosyl-L-methionine</keyword>
<comment type="caution">
    <text evidence="6">Lacks conserved residue(s) required for the propagation of feature annotation.</text>
</comment>
<dbReference type="RefSeq" id="WP_377045595.1">
    <property type="nucleotide sequence ID" value="NZ_JBHLUN010000011.1"/>
</dbReference>
<accession>A0ABV6JZ88</accession>
<dbReference type="InterPro" id="IPR023267">
    <property type="entry name" value="RCMT"/>
</dbReference>
<dbReference type="Pfam" id="PF01189">
    <property type="entry name" value="Methyltr_RsmB-F"/>
    <property type="match status" value="1"/>
</dbReference>
<dbReference type="EC" id="2.1.1.-" evidence="8"/>
<dbReference type="PRINTS" id="PR02008">
    <property type="entry name" value="RCMTFAMILY"/>
</dbReference>
<dbReference type="Gene3D" id="3.30.70.1170">
    <property type="entry name" value="Sun protein, domain 3"/>
    <property type="match status" value="1"/>
</dbReference>
<proteinExistence type="inferred from homology"/>
<comment type="caution">
    <text evidence="8">The sequence shown here is derived from an EMBL/GenBank/DDBJ whole genome shotgun (WGS) entry which is preliminary data.</text>
</comment>
<keyword evidence="3 6" id="KW-0808">Transferase</keyword>
<dbReference type="PANTHER" id="PTHR22807:SF53">
    <property type="entry name" value="RIBOSOMAL RNA SMALL SUBUNIT METHYLTRANSFERASE B-RELATED"/>
    <property type="match status" value="1"/>
</dbReference>
<feature type="binding site" evidence="6">
    <location>
        <position position="315"/>
    </location>
    <ligand>
        <name>S-adenosyl-L-methionine</name>
        <dbReference type="ChEBI" id="CHEBI:59789"/>
    </ligand>
</feature>
<evidence type="ECO:0000256" key="4">
    <source>
        <dbReference type="ARBA" id="ARBA00022691"/>
    </source>
</evidence>
<keyword evidence="2 6" id="KW-0489">Methyltransferase</keyword>
<dbReference type="PROSITE" id="PS01153">
    <property type="entry name" value="NOL1_NOP2_SUN"/>
    <property type="match status" value="1"/>
</dbReference>
<dbReference type="InterPro" id="IPR029063">
    <property type="entry name" value="SAM-dependent_MTases_sf"/>
</dbReference>
<comment type="similarity">
    <text evidence="1 6">Belongs to the class I-like SAM-binding methyltransferase superfamily. RsmB/NOP family.</text>
</comment>
<evidence type="ECO:0000256" key="6">
    <source>
        <dbReference type="PROSITE-ProRule" id="PRU01023"/>
    </source>
</evidence>